<keyword evidence="1" id="KW-0732">Signal</keyword>
<feature type="chain" id="PRO_5036086895" evidence="1">
    <location>
        <begin position="26"/>
        <end position="67"/>
    </location>
</feature>
<feature type="signal peptide" evidence="1">
    <location>
        <begin position="1"/>
        <end position="25"/>
    </location>
</feature>
<name>A0A3N2D739_9MICO</name>
<dbReference type="Proteomes" id="UP000275356">
    <property type="component" value="Unassembled WGS sequence"/>
</dbReference>
<organism evidence="3 4">
    <name type="scientific">Salana multivorans</name>
    <dbReference type="NCBI Taxonomy" id="120377"/>
    <lineage>
        <taxon>Bacteria</taxon>
        <taxon>Bacillati</taxon>
        <taxon>Actinomycetota</taxon>
        <taxon>Actinomycetes</taxon>
        <taxon>Micrococcales</taxon>
        <taxon>Beutenbergiaceae</taxon>
        <taxon>Salana</taxon>
    </lineage>
</organism>
<accession>A0A3N2D739</accession>
<dbReference type="EMBL" id="RKHQ01000001">
    <property type="protein sequence ID" value="ROR95468.1"/>
    <property type="molecule type" value="Genomic_DNA"/>
</dbReference>
<evidence type="ECO:0000313" key="4">
    <source>
        <dbReference type="Proteomes" id="UP000275356"/>
    </source>
</evidence>
<proteinExistence type="predicted"/>
<keyword evidence="4" id="KW-1185">Reference proteome</keyword>
<dbReference type="PROSITE" id="PS51257">
    <property type="entry name" value="PROKAR_LIPOPROTEIN"/>
    <property type="match status" value="1"/>
</dbReference>
<sequence length="67" mass="6812">MKRRIAAVAVAAGLALGLSACGVEAESSTQTRAGTVNVFTVDLPDGGRMLCATLTRGEDGVALDCSW</sequence>
<evidence type="ECO:0000313" key="2">
    <source>
        <dbReference type="EMBL" id="ROR93078.1"/>
    </source>
</evidence>
<dbReference type="OrthoDB" id="116799at2"/>
<comment type="caution">
    <text evidence="3">The sequence shown here is derived from an EMBL/GenBank/DDBJ whole genome shotgun (WGS) entry which is preliminary data.</text>
</comment>
<evidence type="ECO:0000313" key="3">
    <source>
        <dbReference type="EMBL" id="ROR95468.1"/>
    </source>
</evidence>
<dbReference type="AlphaFoldDB" id="A0A3N2D739"/>
<reference evidence="3 4" key="1">
    <citation type="submission" date="2018-11" db="EMBL/GenBank/DDBJ databases">
        <title>Sequencing the genomes of 1000 actinobacteria strains.</title>
        <authorList>
            <person name="Klenk H.-P."/>
        </authorList>
    </citation>
    <scope>NUCLEOTIDE SEQUENCE [LARGE SCALE GENOMIC DNA]</scope>
    <source>
        <strain evidence="3 4">DSM 13521</strain>
    </source>
</reference>
<evidence type="ECO:0000256" key="1">
    <source>
        <dbReference type="SAM" id="SignalP"/>
    </source>
</evidence>
<gene>
    <name evidence="3" type="ORF">EDD28_0021</name>
    <name evidence="2" type="ORF">EDD28_2483</name>
</gene>
<protein>
    <submittedName>
        <fullName evidence="3">Uncharacterized protein</fullName>
    </submittedName>
</protein>
<dbReference type="EMBL" id="RKHQ01000002">
    <property type="protein sequence ID" value="ROR93078.1"/>
    <property type="molecule type" value="Genomic_DNA"/>
</dbReference>
<dbReference type="RefSeq" id="WP_123737792.1">
    <property type="nucleotide sequence ID" value="NZ_RKHQ01000001.1"/>
</dbReference>